<dbReference type="PANTHER" id="PTHR21066">
    <property type="entry name" value="ODORANT-BINDING PROTEIN 59A-RELATED"/>
    <property type="match status" value="1"/>
</dbReference>
<name>A0A2Z4HQ29_RIPPE</name>
<dbReference type="GO" id="GO:0005576">
    <property type="term" value="C:extracellular region"/>
    <property type="evidence" value="ECO:0007669"/>
    <property type="project" value="UniProtKB-SubCell"/>
</dbReference>
<dbReference type="SUPFAM" id="SSF47565">
    <property type="entry name" value="Insect pheromone/odorant-binding proteins"/>
    <property type="match status" value="1"/>
</dbReference>
<organism evidence="6">
    <name type="scientific">Riptortus pedestris</name>
    <name type="common">Bean bug</name>
    <dbReference type="NCBI Taxonomy" id="329032"/>
    <lineage>
        <taxon>Eukaryota</taxon>
        <taxon>Metazoa</taxon>
        <taxon>Ecdysozoa</taxon>
        <taxon>Arthropoda</taxon>
        <taxon>Hexapoda</taxon>
        <taxon>Insecta</taxon>
        <taxon>Pterygota</taxon>
        <taxon>Neoptera</taxon>
        <taxon>Paraneoptera</taxon>
        <taxon>Hemiptera</taxon>
        <taxon>Heteroptera</taxon>
        <taxon>Panheteroptera</taxon>
        <taxon>Pentatomomorpha</taxon>
        <taxon>Coreoidea</taxon>
        <taxon>Alydidae</taxon>
        <taxon>Riptortus</taxon>
    </lineage>
</organism>
<reference evidence="6" key="2">
    <citation type="submission" date="2017-08" db="EMBL/GenBank/DDBJ databases">
        <authorList>
            <person name="de Groot N.N."/>
        </authorList>
    </citation>
    <scope>NUCLEOTIDE SEQUENCE</scope>
    <source>
        <tissue evidence="6">Antenna</tissue>
    </source>
</reference>
<dbReference type="AlphaFoldDB" id="A0A2Z4HQ29"/>
<dbReference type="Gene3D" id="1.10.238.270">
    <property type="match status" value="1"/>
</dbReference>
<keyword evidence="3" id="KW-0964">Secreted</keyword>
<evidence type="ECO:0000256" key="2">
    <source>
        <dbReference type="ARBA" id="ARBA00008098"/>
    </source>
</evidence>
<feature type="compositionally biased region" description="Acidic residues" evidence="4">
    <location>
        <begin position="86"/>
        <end position="101"/>
    </location>
</feature>
<dbReference type="Pfam" id="PF22651">
    <property type="entry name" value="OBP47_like"/>
    <property type="match status" value="1"/>
</dbReference>
<dbReference type="GO" id="GO:0005549">
    <property type="term" value="F:odorant binding"/>
    <property type="evidence" value="ECO:0007669"/>
    <property type="project" value="InterPro"/>
</dbReference>
<feature type="region of interest" description="Disordered" evidence="4">
    <location>
        <begin position="78"/>
        <end position="101"/>
    </location>
</feature>
<reference evidence="6" key="1">
    <citation type="journal article" date="2011" name="Insect Biochem. Mol. Biol.">
        <title>Identification and tissue distribution of odorant binding protein genes in the lucerne plant bug Adelphocoris lineolatus (Goeze).</title>
        <authorList>
            <person name="Gu S.H."/>
            <person name="Wang S.P."/>
            <person name="Zhang X.Y."/>
            <person name="Wu K.M."/>
            <person name="Guo Y.Y."/>
            <person name="Zhou J.J."/>
            <person name="Zhang Y.J."/>
        </authorList>
    </citation>
    <scope>NUCLEOTIDE SEQUENCE</scope>
    <source>
        <tissue evidence="6">Antenna</tissue>
    </source>
</reference>
<dbReference type="InterPro" id="IPR036728">
    <property type="entry name" value="PBP_GOBP_sf"/>
</dbReference>
<comment type="subcellular location">
    <subcellularLocation>
        <location evidence="1">Secreted</location>
    </subcellularLocation>
</comment>
<proteinExistence type="evidence at transcript level"/>
<dbReference type="InterPro" id="IPR054577">
    <property type="entry name" value="OBP47-like_dom"/>
</dbReference>
<dbReference type="InterPro" id="IPR052295">
    <property type="entry name" value="Odorant-binding_protein"/>
</dbReference>
<gene>
    <name evidence="6" type="primary">OBP2</name>
</gene>
<comment type="similarity">
    <text evidence="2">Belongs to the PBP/GOBP family.</text>
</comment>
<protein>
    <submittedName>
        <fullName evidence="6">Odorant-binding protein 2</fullName>
    </submittedName>
</protein>
<evidence type="ECO:0000256" key="4">
    <source>
        <dbReference type="SAM" id="MobiDB-lite"/>
    </source>
</evidence>
<evidence type="ECO:0000313" key="6">
    <source>
        <dbReference type="EMBL" id="AWW17236.1"/>
    </source>
</evidence>
<evidence type="ECO:0000256" key="3">
    <source>
        <dbReference type="ARBA" id="ARBA00022525"/>
    </source>
</evidence>
<sequence length="215" mass="23940">MSYVSSIQSAMGILSDNTYVLGILIVVAYKVLAEDSDIPKECRNVLSLETEEKCCPIPYGQMSEKELAYMTECTAMPRKGLPSTDAPEESSSEESSEEENINIEDEECIDECFFNKTGLLTLEGKLNEEVVRKDFLEDFNSEPWKPVAEEAITKCLVKAPSAVKEGAKCRSGSYQILLCVLSEIYKNCPPGVWLDSSACKKDKALTEKCVEYVIR</sequence>
<evidence type="ECO:0000256" key="1">
    <source>
        <dbReference type="ARBA" id="ARBA00004613"/>
    </source>
</evidence>
<dbReference type="EMBL" id="MF627735">
    <property type="protein sequence ID" value="AWW17236.1"/>
    <property type="molecule type" value="mRNA"/>
</dbReference>
<evidence type="ECO:0000259" key="5">
    <source>
        <dbReference type="Pfam" id="PF22651"/>
    </source>
</evidence>
<feature type="domain" description="OBP47-like" evidence="5">
    <location>
        <begin position="103"/>
        <end position="202"/>
    </location>
</feature>
<accession>A0A2Z4HQ29</accession>